<keyword evidence="2" id="KW-0539">Nucleus</keyword>
<evidence type="ECO:0000313" key="7">
    <source>
        <dbReference type="Proteomes" id="UP000836841"/>
    </source>
</evidence>
<dbReference type="GO" id="GO:0000398">
    <property type="term" value="P:mRNA splicing, via spliceosome"/>
    <property type="evidence" value="ECO:0007669"/>
    <property type="project" value="TreeGrafter"/>
</dbReference>
<feature type="region of interest" description="Disordered" evidence="4">
    <location>
        <begin position="19"/>
        <end position="41"/>
    </location>
</feature>
<evidence type="ECO:0000256" key="2">
    <source>
        <dbReference type="ARBA" id="ARBA00023242"/>
    </source>
</evidence>
<dbReference type="InterPro" id="IPR012677">
    <property type="entry name" value="Nucleotide-bd_a/b_plait_sf"/>
</dbReference>
<sequence>NLLCKRTLEDDLETKPVLKKPKEISEEKETAKEQTEGSLELSETKSDQATFISVKIYDVGQVVRVRLKVTRKRIHRTVAFVEFASADEAKKALEKTKGESLLDRQIFLDVANKGGGCLPPKEIDSYFGDLFIIKFFKDVGKVVSVRLIVDQEGKRLGYGFVEFASAHEANINFFKDVGEVVHVRLMVHHKVRHVDFGFVEFASAEEAKKALEKKNGEYLHNRDVVLDVVKTSPYPLRSKYIDFPCYGDLFPSLLVLHRSQATLICSFVLGASFFMTDNFILRFYSINFFKGVGEVVGVRLIVDDEGEHVGCGFVEFASADEAMMVRGVYSNDAKYFSIHLKSIAVHKKNNRWIYVNMAEIASPYPFRPKYNLHKLAKKLWYEDSLRREGFGLENTPDLEKQQVVFCKKYFAVILCLDLQGNLTAKSKHSATFAKSSSMNPLDVGAGVPVSMITTATIELTSFLFTSKPYPYGCHLEPLRKHLQEQHSSLLQYAVQEKNGAAFYVNVPERAPSPIPIIKMIFQLIAIVMMS</sequence>
<dbReference type="SUPFAM" id="SSF54928">
    <property type="entry name" value="RNA-binding domain, RBD"/>
    <property type="match status" value="2"/>
</dbReference>
<dbReference type="EMBL" id="OU466861">
    <property type="protein sequence ID" value="CAH2066823.1"/>
    <property type="molecule type" value="Genomic_DNA"/>
</dbReference>
<feature type="domain" description="RRM" evidence="5">
    <location>
        <begin position="37"/>
        <end position="113"/>
    </location>
</feature>
<dbReference type="Pfam" id="PF00076">
    <property type="entry name" value="RRM_1"/>
    <property type="match status" value="4"/>
</dbReference>
<dbReference type="GO" id="GO:0071004">
    <property type="term" value="C:U2-type prespliceosome"/>
    <property type="evidence" value="ECO:0007669"/>
    <property type="project" value="TreeGrafter"/>
</dbReference>
<dbReference type="GO" id="GO:0071011">
    <property type="term" value="C:precatalytic spliceosome"/>
    <property type="evidence" value="ECO:0007669"/>
    <property type="project" value="TreeGrafter"/>
</dbReference>
<dbReference type="GO" id="GO:0005685">
    <property type="term" value="C:U1 snRNP"/>
    <property type="evidence" value="ECO:0007669"/>
    <property type="project" value="TreeGrafter"/>
</dbReference>
<dbReference type="GO" id="GO:0030619">
    <property type="term" value="F:U1 snRNA binding"/>
    <property type="evidence" value="ECO:0007669"/>
    <property type="project" value="TreeGrafter"/>
</dbReference>
<evidence type="ECO:0000256" key="4">
    <source>
        <dbReference type="SAM" id="MobiDB-lite"/>
    </source>
</evidence>
<feature type="domain" description="RRM" evidence="5">
    <location>
        <begin position="154"/>
        <end position="231"/>
    </location>
</feature>
<dbReference type="InterPro" id="IPR051183">
    <property type="entry name" value="U1_U11-U12_snRNP_70-35kDa"/>
</dbReference>
<evidence type="ECO:0000256" key="3">
    <source>
        <dbReference type="PROSITE-ProRule" id="PRU00176"/>
    </source>
</evidence>
<dbReference type="PROSITE" id="PS50102">
    <property type="entry name" value="RRM"/>
    <property type="match status" value="3"/>
</dbReference>
<dbReference type="InterPro" id="IPR035979">
    <property type="entry name" value="RBD_domain_sf"/>
</dbReference>
<dbReference type="GO" id="GO:0003729">
    <property type="term" value="F:mRNA binding"/>
    <property type="evidence" value="ECO:0007669"/>
    <property type="project" value="TreeGrafter"/>
</dbReference>
<protein>
    <recommendedName>
        <fullName evidence="5">RRM domain-containing protein</fullName>
    </recommendedName>
</protein>
<dbReference type="Proteomes" id="UP000836841">
    <property type="component" value="Chromosome 5"/>
</dbReference>
<accession>A0AAU9SMQ6</accession>
<dbReference type="InterPro" id="IPR000504">
    <property type="entry name" value="RRM_dom"/>
</dbReference>
<reference evidence="6 7" key="1">
    <citation type="submission" date="2022-03" db="EMBL/GenBank/DDBJ databases">
        <authorList>
            <person name="Nunn A."/>
            <person name="Chopra R."/>
            <person name="Nunn A."/>
            <person name="Contreras Garrido A."/>
        </authorList>
    </citation>
    <scope>NUCLEOTIDE SEQUENCE [LARGE SCALE GENOMIC DNA]</scope>
</reference>
<organism evidence="6 7">
    <name type="scientific">Thlaspi arvense</name>
    <name type="common">Field penny-cress</name>
    <dbReference type="NCBI Taxonomy" id="13288"/>
    <lineage>
        <taxon>Eukaryota</taxon>
        <taxon>Viridiplantae</taxon>
        <taxon>Streptophyta</taxon>
        <taxon>Embryophyta</taxon>
        <taxon>Tracheophyta</taxon>
        <taxon>Spermatophyta</taxon>
        <taxon>Magnoliopsida</taxon>
        <taxon>eudicotyledons</taxon>
        <taxon>Gunneridae</taxon>
        <taxon>Pentapetalae</taxon>
        <taxon>rosids</taxon>
        <taxon>malvids</taxon>
        <taxon>Brassicales</taxon>
        <taxon>Brassicaceae</taxon>
        <taxon>Thlaspideae</taxon>
        <taxon>Thlaspi</taxon>
    </lineage>
</organism>
<evidence type="ECO:0000259" key="5">
    <source>
        <dbReference type="PROSITE" id="PS50102"/>
    </source>
</evidence>
<feature type="non-terminal residue" evidence="6">
    <location>
        <position position="530"/>
    </location>
</feature>
<feature type="domain" description="RRM" evidence="5">
    <location>
        <begin position="267"/>
        <end position="360"/>
    </location>
</feature>
<name>A0AAU9SMQ6_THLAR</name>
<feature type="non-terminal residue" evidence="6">
    <location>
        <position position="1"/>
    </location>
</feature>
<dbReference type="Gene3D" id="3.30.70.330">
    <property type="match status" value="4"/>
</dbReference>
<keyword evidence="3" id="KW-0694">RNA-binding</keyword>
<evidence type="ECO:0000313" key="6">
    <source>
        <dbReference type="EMBL" id="CAH2066823.1"/>
    </source>
</evidence>
<dbReference type="PANTHER" id="PTHR13952:SF21">
    <property type="entry name" value="POLYNUCLEOTIDE ADENYLYLTRANSFERASE DOMAIN_RNA RECOGNITION MOTIF PROTEIN-RELATED"/>
    <property type="match status" value="1"/>
</dbReference>
<dbReference type="SMART" id="SM00360">
    <property type="entry name" value="RRM"/>
    <property type="match status" value="3"/>
</dbReference>
<dbReference type="AlphaFoldDB" id="A0AAU9SMQ6"/>
<comment type="subcellular location">
    <subcellularLocation>
        <location evidence="1">Nucleus</location>
    </subcellularLocation>
</comment>
<gene>
    <name evidence="6" type="ORF">TAV2_LOCUS15554</name>
</gene>
<keyword evidence="7" id="KW-1185">Reference proteome</keyword>
<feature type="compositionally biased region" description="Basic and acidic residues" evidence="4">
    <location>
        <begin position="19"/>
        <end position="35"/>
    </location>
</feature>
<proteinExistence type="predicted"/>
<evidence type="ECO:0000256" key="1">
    <source>
        <dbReference type="ARBA" id="ARBA00004123"/>
    </source>
</evidence>
<dbReference type="PANTHER" id="PTHR13952">
    <property type="entry name" value="U1 SMALL NUCLEAR RIBONUCLEOPROTEIN 70 KD"/>
    <property type="match status" value="1"/>
</dbReference>
<dbReference type="CDD" id="cd00590">
    <property type="entry name" value="RRM_SF"/>
    <property type="match status" value="4"/>
</dbReference>